<dbReference type="PANTHER" id="PTHR42870">
    <property type="entry name" value="ACETYL-COA C-ACETYLTRANSFERASE"/>
    <property type="match status" value="1"/>
</dbReference>
<dbReference type="STRING" id="1562698.DESAMIL20_780"/>
<dbReference type="CDD" id="cd00829">
    <property type="entry name" value="SCP-x_thiolase"/>
    <property type="match status" value="1"/>
</dbReference>
<evidence type="ECO:0000313" key="3">
    <source>
        <dbReference type="EMBL" id="OSS41227.1"/>
    </source>
</evidence>
<keyword evidence="3" id="KW-0808">Transferase</keyword>
<sequence>MSVCILGTSHTKFGKLNDSIYDLIIASGKEAILDAKIDPKDIGGVWIANYGSLGFNNQGHLGPVGVEIDESLRFKPCVKVESACASGSAAILQAINAIESGRVRFALVVGAEKMTSLDTKGITKILATGSFWPDEGEKGITFPGLFAEYAKGYKAHYNFSDDQLRTMFAKVSSKNHKNALLNPLAQLPLDIEPQDILNMPDNKNPIIADPLRLYDCSLITDGAACVVLSKLEDAKAVKDKLVEIASIEAACDYLSMSKRANYEFTAGKIAVQKAYEKAKISVNDLDFAEVHDCFTIAEILAYEALGIKKDGEGCKALEEGIVYRDGKLPVNLSGGLKAKGHPVGATGVSMAVIAARQLLGNALGFQLKNPQIGLTFNIGGSAASNYAVVFKRLS</sequence>
<gene>
    <name evidence="3" type="ORF">DESAMIL20_780</name>
</gene>
<protein>
    <submittedName>
        <fullName evidence="3">3-ketoacyl-CoA thiolase</fullName>
        <ecNumber evidence="3">2.3.1.16</ecNumber>
    </submittedName>
</protein>
<dbReference type="RefSeq" id="WP_086033503.1">
    <property type="nucleotide sequence ID" value="NZ_MDSU01000018.1"/>
</dbReference>
<evidence type="ECO:0000259" key="2">
    <source>
        <dbReference type="Pfam" id="PF22691"/>
    </source>
</evidence>
<comment type="caution">
    <text evidence="3">The sequence shown here is derived from an EMBL/GenBank/DDBJ whole genome shotgun (WGS) entry which is preliminary data.</text>
</comment>
<evidence type="ECO:0000259" key="1">
    <source>
        <dbReference type="Pfam" id="PF00108"/>
    </source>
</evidence>
<dbReference type="PANTHER" id="PTHR42870:SF6">
    <property type="entry name" value="ACETYL-COA C-ACYLTRANSFERASE"/>
    <property type="match status" value="1"/>
</dbReference>
<feature type="domain" description="Thiolase N-terminal" evidence="1">
    <location>
        <begin position="3"/>
        <end position="229"/>
    </location>
</feature>
<keyword evidence="3" id="KW-0012">Acyltransferase</keyword>
<keyword evidence="4" id="KW-1185">Reference proteome</keyword>
<reference evidence="3 4" key="1">
    <citation type="journal article" date="2017" name="Front. Microbiol.">
        <title>Genome Sequence of Desulfurella amilsii Strain TR1 and Comparative Genomics of Desulfurellaceae Family.</title>
        <authorList>
            <person name="Florentino A.P."/>
            <person name="Stams A.J."/>
            <person name="Sanchez-Andrea I."/>
        </authorList>
    </citation>
    <scope>NUCLEOTIDE SEQUENCE [LARGE SCALE GENOMIC DNA]</scope>
    <source>
        <strain evidence="3 4">TR1</strain>
    </source>
</reference>
<dbReference type="NCBIfam" id="NF005704">
    <property type="entry name" value="PRK07516.1"/>
    <property type="match status" value="1"/>
</dbReference>
<dbReference type="Proteomes" id="UP000194141">
    <property type="component" value="Unassembled WGS sequence"/>
</dbReference>
<organism evidence="3 4">
    <name type="scientific">Desulfurella amilsii</name>
    <dbReference type="NCBI Taxonomy" id="1562698"/>
    <lineage>
        <taxon>Bacteria</taxon>
        <taxon>Pseudomonadati</taxon>
        <taxon>Campylobacterota</taxon>
        <taxon>Desulfurellia</taxon>
        <taxon>Desulfurellales</taxon>
        <taxon>Desulfurellaceae</taxon>
        <taxon>Desulfurella</taxon>
    </lineage>
</organism>
<dbReference type="EMBL" id="MDSU01000018">
    <property type="protein sequence ID" value="OSS41227.1"/>
    <property type="molecule type" value="Genomic_DNA"/>
</dbReference>
<dbReference type="Pfam" id="PF22691">
    <property type="entry name" value="Thiolase_C_1"/>
    <property type="match status" value="1"/>
</dbReference>
<dbReference type="AlphaFoldDB" id="A0A1X4XUL2"/>
<dbReference type="InterPro" id="IPR016039">
    <property type="entry name" value="Thiolase-like"/>
</dbReference>
<dbReference type="EC" id="2.3.1.16" evidence="3"/>
<dbReference type="InterPro" id="IPR055140">
    <property type="entry name" value="Thiolase_C_2"/>
</dbReference>
<dbReference type="OrthoDB" id="9785768at2"/>
<dbReference type="InterPro" id="IPR020616">
    <property type="entry name" value="Thiolase_N"/>
</dbReference>
<dbReference type="SUPFAM" id="SSF53901">
    <property type="entry name" value="Thiolase-like"/>
    <property type="match status" value="1"/>
</dbReference>
<accession>A0A1X4XUL2</accession>
<name>A0A1X4XUL2_9BACT</name>
<dbReference type="GO" id="GO:0003988">
    <property type="term" value="F:acetyl-CoA C-acyltransferase activity"/>
    <property type="evidence" value="ECO:0007669"/>
    <property type="project" value="UniProtKB-EC"/>
</dbReference>
<feature type="domain" description="Thiolase C-terminal" evidence="2">
    <location>
        <begin position="250"/>
        <end position="392"/>
    </location>
</feature>
<dbReference type="Gene3D" id="3.40.47.10">
    <property type="match status" value="1"/>
</dbReference>
<dbReference type="Pfam" id="PF00108">
    <property type="entry name" value="Thiolase_N"/>
    <property type="match status" value="1"/>
</dbReference>
<evidence type="ECO:0000313" key="4">
    <source>
        <dbReference type="Proteomes" id="UP000194141"/>
    </source>
</evidence>
<proteinExistence type="predicted"/>
<dbReference type="PIRSF" id="PIRSF000429">
    <property type="entry name" value="Ac-CoA_Ac_transf"/>
    <property type="match status" value="1"/>
</dbReference>
<dbReference type="InterPro" id="IPR002155">
    <property type="entry name" value="Thiolase"/>
</dbReference>